<name>A0A8H5T9D8_9HYPO</name>
<reference evidence="1 2" key="1">
    <citation type="submission" date="2020-05" db="EMBL/GenBank/DDBJ databases">
        <title>Identification and distribution of gene clusters putatively required for synthesis of sphingolipid metabolism inhibitors in phylogenetically diverse species of the filamentous fungus Fusarium.</title>
        <authorList>
            <person name="Kim H.-S."/>
            <person name="Busman M."/>
            <person name="Brown D.W."/>
            <person name="Divon H."/>
            <person name="Uhlig S."/>
            <person name="Proctor R.H."/>
        </authorList>
    </citation>
    <scope>NUCLEOTIDE SEQUENCE [LARGE SCALE GENOMIC DNA]</scope>
    <source>
        <strain evidence="1 2">NRRL 25311</strain>
    </source>
</reference>
<sequence>MDRFAIAPNYQGFPPLLERFLNSIAIDMCTSIKTTMACGHTFTNYTTTCGMATNSRPCTPNVKIQHLNDTCAACDPAARRRRIRQDYESRHAELMAEYMAAKQTGDGAAMARVELLVMENSMTTMERNFEIGMHCQEEDVMWWEMN</sequence>
<comment type="caution">
    <text evidence="1">The sequence shown here is derived from an EMBL/GenBank/DDBJ whole genome shotgun (WGS) entry which is preliminary data.</text>
</comment>
<proteinExistence type="predicted"/>
<gene>
    <name evidence="1" type="ORF">FDENT_12549</name>
</gene>
<dbReference type="EMBL" id="JAAOAK010000441">
    <property type="protein sequence ID" value="KAF5665588.1"/>
    <property type="molecule type" value="Genomic_DNA"/>
</dbReference>
<dbReference type="AlphaFoldDB" id="A0A8H5T9D8"/>
<accession>A0A8H5T9D8</accession>
<keyword evidence="2" id="KW-1185">Reference proteome</keyword>
<organism evidence="1 2">
    <name type="scientific">Fusarium denticulatum</name>
    <dbReference type="NCBI Taxonomy" id="48507"/>
    <lineage>
        <taxon>Eukaryota</taxon>
        <taxon>Fungi</taxon>
        <taxon>Dikarya</taxon>
        <taxon>Ascomycota</taxon>
        <taxon>Pezizomycotina</taxon>
        <taxon>Sordariomycetes</taxon>
        <taxon>Hypocreomycetidae</taxon>
        <taxon>Hypocreales</taxon>
        <taxon>Nectriaceae</taxon>
        <taxon>Fusarium</taxon>
        <taxon>Fusarium fujikuroi species complex</taxon>
    </lineage>
</organism>
<dbReference type="Proteomes" id="UP000562682">
    <property type="component" value="Unassembled WGS sequence"/>
</dbReference>
<evidence type="ECO:0000313" key="2">
    <source>
        <dbReference type="Proteomes" id="UP000562682"/>
    </source>
</evidence>
<protein>
    <submittedName>
        <fullName evidence="1">Uncharacterized protein</fullName>
    </submittedName>
</protein>
<evidence type="ECO:0000313" key="1">
    <source>
        <dbReference type="EMBL" id="KAF5665588.1"/>
    </source>
</evidence>